<feature type="compositionally biased region" description="Basic and acidic residues" evidence="1">
    <location>
        <begin position="90"/>
        <end position="99"/>
    </location>
</feature>
<evidence type="ECO:0000313" key="2">
    <source>
        <dbReference type="EMBL" id="GAA2503927.1"/>
    </source>
</evidence>
<evidence type="ECO:0008006" key="4">
    <source>
        <dbReference type="Google" id="ProtNLM"/>
    </source>
</evidence>
<name>A0ABP5ZTD7_9ACTN</name>
<evidence type="ECO:0000313" key="3">
    <source>
        <dbReference type="Proteomes" id="UP001501358"/>
    </source>
</evidence>
<dbReference type="EMBL" id="BAAATA010000034">
    <property type="protein sequence ID" value="GAA2503927.1"/>
    <property type="molecule type" value="Genomic_DNA"/>
</dbReference>
<dbReference type="RefSeq" id="WP_344385134.1">
    <property type="nucleotide sequence ID" value="NZ_BAAATA010000034.1"/>
</dbReference>
<sequence length="116" mass="12603">MSELRVEQRKLQAALDEADSHGFKVDDDGTVSPKNPDAVYPEDVAARKELVMQDIADRIAEAVKLATEIDERYRNTLMGLRPEDGLKVDRANAAHDAKGVDAALPSHLQGGGPPSR</sequence>
<proteinExistence type="predicted"/>
<keyword evidence="3" id="KW-1185">Reference proteome</keyword>
<feature type="compositionally biased region" description="Basic and acidic residues" evidence="1">
    <location>
        <begin position="18"/>
        <end position="27"/>
    </location>
</feature>
<comment type="caution">
    <text evidence="2">The sequence shown here is derived from an EMBL/GenBank/DDBJ whole genome shotgun (WGS) entry which is preliminary data.</text>
</comment>
<feature type="region of interest" description="Disordered" evidence="1">
    <location>
        <begin position="16"/>
        <end position="38"/>
    </location>
</feature>
<feature type="region of interest" description="Disordered" evidence="1">
    <location>
        <begin position="90"/>
        <end position="116"/>
    </location>
</feature>
<protein>
    <recommendedName>
        <fullName evidence="4">DksA C4-type domain-containing protein</fullName>
    </recommendedName>
</protein>
<dbReference type="Proteomes" id="UP001501358">
    <property type="component" value="Unassembled WGS sequence"/>
</dbReference>
<accession>A0ABP5ZTD7</accession>
<evidence type="ECO:0000256" key="1">
    <source>
        <dbReference type="SAM" id="MobiDB-lite"/>
    </source>
</evidence>
<gene>
    <name evidence="2" type="ORF">GCM10010406_45650</name>
</gene>
<organism evidence="2 3">
    <name type="scientific">Streptomyces thermolineatus</name>
    <dbReference type="NCBI Taxonomy" id="44033"/>
    <lineage>
        <taxon>Bacteria</taxon>
        <taxon>Bacillati</taxon>
        <taxon>Actinomycetota</taxon>
        <taxon>Actinomycetes</taxon>
        <taxon>Kitasatosporales</taxon>
        <taxon>Streptomycetaceae</taxon>
        <taxon>Streptomyces</taxon>
    </lineage>
</organism>
<reference evidence="3" key="1">
    <citation type="journal article" date="2019" name="Int. J. Syst. Evol. Microbiol.">
        <title>The Global Catalogue of Microorganisms (GCM) 10K type strain sequencing project: providing services to taxonomists for standard genome sequencing and annotation.</title>
        <authorList>
            <consortium name="The Broad Institute Genomics Platform"/>
            <consortium name="The Broad Institute Genome Sequencing Center for Infectious Disease"/>
            <person name="Wu L."/>
            <person name="Ma J."/>
        </authorList>
    </citation>
    <scope>NUCLEOTIDE SEQUENCE [LARGE SCALE GENOMIC DNA]</scope>
    <source>
        <strain evidence="3">JCM 6307</strain>
    </source>
</reference>